<gene>
    <name evidence="4" type="ORF">E3202_03960</name>
</gene>
<dbReference type="PANTHER" id="PTHR31223">
    <property type="entry name" value="LOG FAMILY PROTEIN YJL055W"/>
    <property type="match status" value="1"/>
</dbReference>
<dbReference type="InterPro" id="IPR005269">
    <property type="entry name" value="LOG"/>
</dbReference>
<proteinExistence type="inferred from homology"/>
<keyword evidence="3" id="KW-0378">Hydrolase</keyword>
<dbReference type="GO" id="GO:0009691">
    <property type="term" value="P:cytokinin biosynthetic process"/>
    <property type="evidence" value="ECO:0007669"/>
    <property type="project" value="UniProtKB-UniRule"/>
</dbReference>
<evidence type="ECO:0000256" key="1">
    <source>
        <dbReference type="ARBA" id="ARBA00000274"/>
    </source>
</evidence>
<dbReference type="GO" id="GO:0005829">
    <property type="term" value="C:cytosol"/>
    <property type="evidence" value="ECO:0007669"/>
    <property type="project" value="TreeGrafter"/>
</dbReference>
<dbReference type="GO" id="GO:0008714">
    <property type="term" value="F:AMP nucleosidase activity"/>
    <property type="evidence" value="ECO:0007669"/>
    <property type="project" value="UniProtKB-EC"/>
</dbReference>
<name>A0A506USA4_9PROT</name>
<evidence type="ECO:0000313" key="4">
    <source>
        <dbReference type="EMBL" id="TPW36227.1"/>
    </source>
</evidence>
<evidence type="ECO:0000256" key="3">
    <source>
        <dbReference type="RuleBase" id="RU363015"/>
    </source>
</evidence>
<dbReference type="Pfam" id="PF03641">
    <property type="entry name" value="Lysine_decarbox"/>
    <property type="match status" value="1"/>
</dbReference>
<comment type="caution">
    <text evidence="4">The sequence shown here is derived from an EMBL/GenBank/DDBJ whole genome shotgun (WGS) entry which is preliminary data.</text>
</comment>
<dbReference type="EC" id="3.2.2.n1" evidence="3"/>
<comment type="catalytic activity">
    <reaction evidence="1">
        <text>AMP + H2O = D-ribose 5-phosphate + adenine</text>
        <dbReference type="Rhea" id="RHEA:20129"/>
        <dbReference type="ChEBI" id="CHEBI:15377"/>
        <dbReference type="ChEBI" id="CHEBI:16708"/>
        <dbReference type="ChEBI" id="CHEBI:78346"/>
        <dbReference type="ChEBI" id="CHEBI:456215"/>
        <dbReference type="EC" id="3.2.2.4"/>
    </reaction>
</comment>
<evidence type="ECO:0000313" key="5">
    <source>
        <dbReference type="Proteomes" id="UP000315037"/>
    </source>
</evidence>
<dbReference type="EMBL" id="SORZ01000001">
    <property type="protein sequence ID" value="TPW36227.1"/>
    <property type="molecule type" value="Genomic_DNA"/>
</dbReference>
<keyword evidence="5" id="KW-1185">Reference proteome</keyword>
<dbReference type="Gene3D" id="3.40.50.450">
    <property type="match status" value="1"/>
</dbReference>
<dbReference type="NCBIfam" id="TIGR00730">
    <property type="entry name" value="Rossman fold protein, TIGR00730 family"/>
    <property type="match status" value="1"/>
</dbReference>
<accession>A0A506USA4</accession>
<organism evidence="4 5">
    <name type="scientific">Oecophyllibacter saccharovorans</name>
    <dbReference type="NCBI Taxonomy" id="2558360"/>
    <lineage>
        <taxon>Bacteria</taxon>
        <taxon>Pseudomonadati</taxon>
        <taxon>Pseudomonadota</taxon>
        <taxon>Alphaproteobacteria</taxon>
        <taxon>Acetobacterales</taxon>
        <taxon>Acetobacteraceae</taxon>
        <taxon>Oecophyllibacter</taxon>
    </lineage>
</organism>
<keyword evidence="3" id="KW-0203">Cytokinin biosynthesis</keyword>
<protein>
    <recommendedName>
        <fullName evidence="3">Cytokinin riboside 5'-monophosphate phosphoribohydrolase</fullName>
        <ecNumber evidence="3">3.2.2.n1</ecNumber>
    </recommendedName>
</protein>
<evidence type="ECO:0000256" key="2">
    <source>
        <dbReference type="ARBA" id="ARBA00006763"/>
    </source>
</evidence>
<dbReference type="RefSeq" id="WP_165600529.1">
    <property type="nucleotide sequence ID" value="NZ_SORZ01000001.1"/>
</dbReference>
<dbReference type="AlphaFoldDB" id="A0A506USA4"/>
<dbReference type="Proteomes" id="UP000315037">
    <property type="component" value="Unassembled WGS sequence"/>
</dbReference>
<dbReference type="InterPro" id="IPR031100">
    <property type="entry name" value="LOG_fam"/>
</dbReference>
<sequence>MTAGRQAPETVSSCAVFCGSRPGRLPAYTEAARAVGTALAEAGITLIYGGGNCGLMGQVADAVLAAGGTVKGIIPQFLHSREGMHAGVTDLEVTADMPSRKERLFTLPQAYVILPGGIGTLDEFAEVLVNHQLDQGRKPICVVNAAGWADPLLACLEAMVEQGFAEPALMEYFGVVADAEAMIRYLKRPLPSAV</sequence>
<reference evidence="4 5" key="1">
    <citation type="submission" date="2019-03" db="EMBL/GenBank/DDBJ databases">
        <title>The complete genome sequence of Neokomagataea sp. Jb2 NBRC113641.</title>
        <authorList>
            <person name="Chua K.-O."/>
            <person name="Chan K.-G."/>
            <person name="See-Too W.-S."/>
        </authorList>
    </citation>
    <scope>NUCLEOTIDE SEQUENCE [LARGE SCALE GENOMIC DNA]</scope>
    <source>
        <strain evidence="4 5">Jb2</strain>
    </source>
</reference>
<comment type="similarity">
    <text evidence="2 3">Belongs to the LOG family.</text>
</comment>
<dbReference type="SUPFAM" id="SSF102405">
    <property type="entry name" value="MCP/YpsA-like"/>
    <property type="match status" value="1"/>
</dbReference>
<dbReference type="PANTHER" id="PTHR31223:SF70">
    <property type="entry name" value="LOG FAMILY PROTEIN YJL055W"/>
    <property type="match status" value="1"/>
</dbReference>